<evidence type="ECO:0000256" key="4">
    <source>
        <dbReference type="ARBA" id="ARBA00022475"/>
    </source>
</evidence>
<accession>A0A1G9JKX9</accession>
<dbReference type="SUPFAM" id="SSF52540">
    <property type="entry name" value="P-loop containing nucleoside triphosphate hydrolases"/>
    <property type="match status" value="1"/>
</dbReference>
<dbReference type="FunFam" id="3.40.50.300:FF:000016">
    <property type="entry name" value="Oligopeptide ABC transporter ATP-binding component"/>
    <property type="match status" value="1"/>
</dbReference>
<keyword evidence="3" id="KW-0813">Transport</keyword>
<dbReference type="STRING" id="380244.SAMN05216298_3709"/>
<comment type="subcellular location">
    <subcellularLocation>
        <location evidence="1">Cell membrane</location>
        <topology evidence="1">Peripheral membrane protein</topology>
    </subcellularLocation>
</comment>
<dbReference type="InterPro" id="IPR003593">
    <property type="entry name" value="AAA+_ATPase"/>
</dbReference>
<evidence type="ECO:0000256" key="5">
    <source>
        <dbReference type="ARBA" id="ARBA00022741"/>
    </source>
</evidence>
<dbReference type="InterPro" id="IPR027417">
    <property type="entry name" value="P-loop_NTPase"/>
</dbReference>
<keyword evidence="7" id="KW-0472">Membrane</keyword>
<evidence type="ECO:0000256" key="6">
    <source>
        <dbReference type="ARBA" id="ARBA00022840"/>
    </source>
</evidence>
<dbReference type="OrthoDB" id="3508321at2"/>
<keyword evidence="10" id="KW-1185">Reference proteome</keyword>
<dbReference type="Pfam" id="PF08352">
    <property type="entry name" value="oligo_HPY"/>
    <property type="match status" value="1"/>
</dbReference>
<proteinExistence type="inferred from homology"/>
<reference evidence="10" key="1">
    <citation type="submission" date="2016-10" db="EMBL/GenBank/DDBJ databases">
        <authorList>
            <person name="Varghese N."/>
            <person name="Submissions S."/>
        </authorList>
    </citation>
    <scope>NUCLEOTIDE SEQUENCE [LARGE SCALE GENOMIC DNA]</scope>
    <source>
        <strain evidence="10">CGMCC 4.3147</strain>
    </source>
</reference>
<name>A0A1G9JKX9_9ACTN</name>
<evidence type="ECO:0000256" key="1">
    <source>
        <dbReference type="ARBA" id="ARBA00004202"/>
    </source>
</evidence>
<sequence>MSNISVTTSDKSRSVGAKGDTVLSVKDLAVSFPTDDGLVHAVRGVSYELRRGQSLGIVGESGSGKSVTSMAIMGLLPKTAQITGSAKLEGDELLGLGDAELSRIRGKKISMIFQDPLTSLNPVYTVGFQLAEAIRTHYGNISKAEARTRCIDLLDSVGIPNPQQRVDAYPHELSGGMRQRVVIAIAMANNPDVIIADEPTTALDVTVQAQVLEALEKAREEVNAALILITHDLGVIAGHTDEVLVMYAGRPVEHGSVDEIFYQPRMPYTLGLIGSLPRMDESRDQRLTPIHGTPPSMLNLAPGCPFRPRCPMHQDICAEVEPDLLPINGSGHVAACHFSDQLEGKAPDDVFAPVATDLSVEAEVEAVEAEAAAIAEEEDK</sequence>
<dbReference type="GO" id="GO:0005886">
    <property type="term" value="C:plasma membrane"/>
    <property type="evidence" value="ECO:0007669"/>
    <property type="project" value="UniProtKB-SubCell"/>
</dbReference>
<dbReference type="AlphaFoldDB" id="A0A1G9JKX9"/>
<dbReference type="PANTHER" id="PTHR43297">
    <property type="entry name" value="OLIGOPEPTIDE TRANSPORT ATP-BINDING PROTEIN APPD"/>
    <property type="match status" value="1"/>
</dbReference>
<dbReference type="CDD" id="cd03257">
    <property type="entry name" value="ABC_NikE_OppD_transporters"/>
    <property type="match status" value="1"/>
</dbReference>
<dbReference type="GO" id="GO:0005524">
    <property type="term" value="F:ATP binding"/>
    <property type="evidence" value="ECO:0007669"/>
    <property type="project" value="UniProtKB-KW"/>
</dbReference>
<dbReference type="PROSITE" id="PS00211">
    <property type="entry name" value="ABC_TRANSPORTER_1"/>
    <property type="match status" value="1"/>
</dbReference>
<protein>
    <submittedName>
        <fullName evidence="9">Peptide/nickel transport system ATP-binding protein/peptide/nickel transport system ATP-binding protein</fullName>
    </submittedName>
</protein>
<dbReference type="GO" id="GO:0015833">
    <property type="term" value="P:peptide transport"/>
    <property type="evidence" value="ECO:0007669"/>
    <property type="project" value="InterPro"/>
</dbReference>
<dbReference type="InterPro" id="IPR003439">
    <property type="entry name" value="ABC_transporter-like_ATP-bd"/>
</dbReference>
<keyword evidence="5" id="KW-0547">Nucleotide-binding</keyword>
<evidence type="ECO:0000256" key="2">
    <source>
        <dbReference type="ARBA" id="ARBA00005417"/>
    </source>
</evidence>
<dbReference type="Pfam" id="PF00005">
    <property type="entry name" value="ABC_tran"/>
    <property type="match status" value="1"/>
</dbReference>
<gene>
    <name evidence="9" type="ORF">SAMN05216298_3709</name>
</gene>
<evidence type="ECO:0000256" key="3">
    <source>
        <dbReference type="ARBA" id="ARBA00022448"/>
    </source>
</evidence>
<dbReference type="RefSeq" id="WP_091052394.1">
    <property type="nucleotide sequence ID" value="NZ_FNGF01000005.1"/>
</dbReference>
<dbReference type="SMART" id="SM00382">
    <property type="entry name" value="AAA"/>
    <property type="match status" value="1"/>
</dbReference>
<dbReference type="PROSITE" id="PS50893">
    <property type="entry name" value="ABC_TRANSPORTER_2"/>
    <property type="match status" value="1"/>
</dbReference>
<comment type="similarity">
    <text evidence="2">Belongs to the ABC transporter superfamily.</text>
</comment>
<evidence type="ECO:0000313" key="10">
    <source>
        <dbReference type="Proteomes" id="UP000198662"/>
    </source>
</evidence>
<dbReference type="Proteomes" id="UP000198662">
    <property type="component" value="Unassembled WGS sequence"/>
</dbReference>
<dbReference type="PANTHER" id="PTHR43297:SF2">
    <property type="entry name" value="DIPEPTIDE TRANSPORT ATP-BINDING PROTEIN DPPD"/>
    <property type="match status" value="1"/>
</dbReference>
<dbReference type="Gene3D" id="3.40.50.300">
    <property type="entry name" value="P-loop containing nucleotide triphosphate hydrolases"/>
    <property type="match status" value="1"/>
</dbReference>
<evidence type="ECO:0000313" key="9">
    <source>
        <dbReference type="EMBL" id="SDL38071.1"/>
    </source>
</evidence>
<keyword evidence="4" id="KW-1003">Cell membrane</keyword>
<organism evidence="9 10">
    <name type="scientific">Glycomyces sambucus</name>
    <dbReference type="NCBI Taxonomy" id="380244"/>
    <lineage>
        <taxon>Bacteria</taxon>
        <taxon>Bacillati</taxon>
        <taxon>Actinomycetota</taxon>
        <taxon>Actinomycetes</taxon>
        <taxon>Glycomycetales</taxon>
        <taxon>Glycomycetaceae</taxon>
        <taxon>Glycomyces</taxon>
    </lineage>
</organism>
<dbReference type="NCBIfam" id="TIGR01727">
    <property type="entry name" value="oligo_HPY"/>
    <property type="match status" value="1"/>
</dbReference>
<dbReference type="InterPro" id="IPR017871">
    <property type="entry name" value="ABC_transporter-like_CS"/>
</dbReference>
<evidence type="ECO:0000259" key="8">
    <source>
        <dbReference type="PROSITE" id="PS50893"/>
    </source>
</evidence>
<dbReference type="InterPro" id="IPR050388">
    <property type="entry name" value="ABC_Ni/Peptide_Import"/>
</dbReference>
<dbReference type="InterPro" id="IPR013563">
    <property type="entry name" value="Oligopep_ABC_C"/>
</dbReference>
<dbReference type="EMBL" id="FNGF01000005">
    <property type="protein sequence ID" value="SDL38071.1"/>
    <property type="molecule type" value="Genomic_DNA"/>
</dbReference>
<evidence type="ECO:0000256" key="7">
    <source>
        <dbReference type="ARBA" id="ARBA00023136"/>
    </source>
</evidence>
<keyword evidence="6 9" id="KW-0067">ATP-binding</keyword>
<dbReference type="GO" id="GO:0016887">
    <property type="term" value="F:ATP hydrolysis activity"/>
    <property type="evidence" value="ECO:0007669"/>
    <property type="project" value="InterPro"/>
</dbReference>
<feature type="domain" description="ABC transporter" evidence="8">
    <location>
        <begin position="23"/>
        <end position="273"/>
    </location>
</feature>